<dbReference type="RefSeq" id="XP_062623350.1">
    <property type="nucleotide sequence ID" value="XM_062767366.1"/>
</dbReference>
<feature type="compositionally biased region" description="Low complexity" evidence="1">
    <location>
        <begin position="47"/>
        <end position="65"/>
    </location>
</feature>
<feature type="compositionally biased region" description="Basic and acidic residues" evidence="1">
    <location>
        <begin position="571"/>
        <end position="597"/>
    </location>
</feature>
<feature type="compositionally biased region" description="Basic and acidic residues" evidence="1">
    <location>
        <begin position="685"/>
        <end position="694"/>
    </location>
</feature>
<feature type="region of interest" description="Disordered" evidence="1">
    <location>
        <begin position="354"/>
        <end position="616"/>
    </location>
</feature>
<evidence type="ECO:0000259" key="2">
    <source>
        <dbReference type="PROSITE" id="PS50190"/>
    </source>
</evidence>
<dbReference type="GO" id="GO:0032012">
    <property type="term" value="P:regulation of ARF protein signal transduction"/>
    <property type="evidence" value="ECO:0007669"/>
    <property type="project" value="InterPro"/>
</dbReference>
<feature type="compositionally biased region" description="Polar residues" evidence="1">
    <location>
        <begin position="295"/>
        <end position="304"/>
    </location>
</feature>
<reference evidence="3" key="1">
    <citation type="submission" date="2023-10" db="EMBL/GenBank/DDBJ databases">
        <authorList>
            <person name="Noh H."/>
        </authorList>
    </citation>
    <scope>NUCLEOTIDE SEQUENCE</scope>
    <source>
        <strain evidence="3">DUCC4014</strain>
    </source>
</reference>
<dbReference type="InterPro" id="IPR023394">
    <property type="entry name" value="Sec7_C_sf"/>
</dbReference>
<dbReference type="Gene3D" id="1.10.1000.11">
    <property type="entry name" value="Arf Nucleotide-binding Site Opener,domain 2"/>
    <property type="match status" value="1"/>
</dbReference>
<organism evidence="3 4">
    <name type="scientific">Vanrija pseudolonga</name>
    <dbReference type="NCBI Taxonomy" id="143232"/>
    <lineage>
        <taxon>Eukaryota</taxon>
        <taxon>Fungi</taxon>
        <taxon>Dikarya</taxon>
        <taxon>Basidiomycota</taxon>
        <taxon>Agaricomycotina</taxon>
        <taxon>Tremellomycetes</taxon>
        <taxon>Trichosporonales</taxon>
        <taxon>Trichosporonaceae</taxon>
        <taxon>Vanrija</taxon>
    </lineage>
</organism>
<feature type="compositionally biased region" description="Basic and acidic residues" evidence="1">
    <location>
        <begin position="396"/>
        <end position="415"/>
    </location>
</feature>
<feature type="compositionally biased region" description="Polar residues" evidence="1">
    <location>
        <begin position="480"/>
        <end position="496"/>
    </location>
</feature>
<dbReference type="GO" id="GO:0005085">
    <property type="term" value="F:guanyl-nucleotide exchange factor activity"/>
    <property type="evidence" value="ECO:0007669"/>
    <property type="project" value="InterPro"/>
</dbReference>
<feature type="compositionally biased region" description="Polar residues" evidence="1">
    <location>
        <begin position="854"/>
        <end position="874"/>
    </location>
</feature>
<feature type="compositionally biased region" description="Polar residues" evidence="1">
    <location>
        <begin position="214"/>
        <end position="231"/>
    </location>
</feature>
<feature type="compositionally biased region" description="Polar residues" evidence="1">
    <location>
        <begin position="456"/>
        <end position="472"/>
    </location>
</feature>
<feature type="region of interest" description="Disordered" evidence="1">
    <location>
        <begin position="26"/>
        <end position="103"/>
    </location>
</feature>
<evidence type="ECO:0000313" key="4">
    <source>
        <dbReference type="Proteomes" id="UP000827549"/>
    </source>
</evidence>
<feature type="compositionally biased region" description="Low complexity" evidence="1">
    <location>
        <begin position="643"/>
        <end position="659"/>
    </location>
</feature>
<feature type="compositionally biased region" description="Low complexity" evidence="1">
    <location>
        <begin position="192"/>
        <end position="205"/>
    </location>
</feature>
<feature type="compositionally biased region" description="Basic and acidic residues" evidence="1">
    <location>
        <begin position="835"/>
        <end position="852"/>
    </location>
</feature>
<dbReference type="PANTHER" id="PTHR10663:SF405">
    <property type="entry name" value="ARF GUANINE NUCLEOTIDE EXCHANGE FACTOR SYT1"/>
    <property type="match status" value="1"/>
</dbReference>
<dbReference type="Proteomes" id="UP000827549">
    <property type="component" value="Chromosome 1"/>
</dbReference>
<gene>
    <name evidence="3" type="primary">Cyth3</name>
    <name evidence="3" type="ORF">LOC62_01G000908</name>
</gene>
<feature type="region of interest" description="Disordered" evidence="1">
    <location>
        <begin position="637"/>
        <end position="705"/>
    </location>
</feature>
<dbReference type="GeneID" id="87804166"/>
<dbReference type="InterPro" id="IPR000904">
    <property type="entry name" value="Sec7_dom"/>
</dbReference>
<feature type="region of interest" description="Disordered" evidence="1">
    <location>
        <begin position="723"/>
        <end position="887"/>
    </location>
</feature>
<evidence type="ECO:0000256" key="1">
    <source>
        <dbReference type="SAM" id="MobiDB-lite"/>
    </source>
</evidence>
<feature type="compositionally biased region" description="Polar residues" evidence="1">
    <location>
        <begin position="671"/>
        <end position="680"/>
    </location>
</feature>
<dbReference type="PANTHER" id="PTHR10663">
    <property type="entry name" value="GUANYL-NUCLEOTIDE EXCHANGE FACTOR"/>
    <property type="match status" value="1"/>
</dbReference>
<feature type="compositionally biased region" description="Polar residues" evidence="1">
    <location>
        <begin position="1394"/>
        <end position="1406"/>
    </location>
</feature>
<accession>A0AAF0Y5W1</accession>
<feature type="compositionally biased region" description="Polar residues" evidence="1">
    <location>
        <begin position="173"/>
        <end position="183"/>
    </location>
</feature>
<feature type="region of interest" description="Disordered" evidence="1">
    <location>
        <begin position="1388"/>
        <end position="1409"/>
    </location>
</feature>
<sequence length="1502" mass="162390">MSSPPAHYAGPSPNAEIRSQAIAKLKRAASLPRTPDGRRQAEPKNGTAAPAVTAPTAAPTVAVVADHPGGVDDSTPSPTRLLNDYGDEELLSPSPGSNFPVGVTMQRSASASSSYHIPTPPYTYGSATASPFYTAQPSPVNPGTDWAAYQLAQSYLPSISPAAPPSSFPAHLTTPTGAGRNTPSPLPSLGDLRNLSRSNSAAARAKAMDKLTGGKSSITPTRSTNVGTPLSSDEDVTLAEPGPARSLFRSGTIGVPRMFGLPNDQPKPTTVDDAVVPSAPIPDTAFDVPRPRLQRSFTVSSSNMGEERRSAVGRRMVERLAERRQARQKEEAEVRNLWVERRRTRGLSTKIVDNTYDWDSNGSPGPELATPPPEMPAAPTPPRQLGHELLAVPDRTPSRSTERSDGEAFEYESHLRRSLSSRTARDNIMEPSPEVTLPSPVPEDGSELSHTGAFARQQQQSGFLSTSDNTQLHPPAPPFATQTRHQTHESTSSGSTVMARESVLSDATSTGSNLHSRNPSHGAVPQDPFGGPSHQWQENGGGDHGPTERLRAATPSREGTPLTQVYKGYASHHDPQDSSRDVSEDERAPAPTHRRDVSTMSWEEVGGAEDREVPVDSRYLQKSTSVSSKMGRAITAIRKGSISRTSSQATSPPTSPRGFAPGGGPGRRPSDTSTGHSRSPSAVRESAHHNDRHLQGGAVSPSPAEDANNLLIQHQLSSGPVSFLPRATANDPRIHNSKLSPFPGIATFEQKGQQAAHDHRHLQPVEPQSRVMSPQGAETTRSDSKRGWLRTLGGSTRSSNGSGSRTSQSDGNHSRQHSEDNRNGSMRIVDQTPATEDHDPFVHSTPKADRTASPEVNRSTSRAGQQESGSQFMTNRRRAPPPPIEVTSSNAATIVEPTGHLVAPPGLSQTSTDVLHRMDNLLASSAQDPNQANLLDDPPRKLLLAQQVLQVVNVNTVKDRYLLLFNDILVIAKPLMPSGHPTANLDMKFVVKSIVSLDKLVVSGITEEPTTEPPQHPAVQQFIKQFAEDPVQAVRQLVERSNPRVDSATLANLLFKTTDLDKTQIGNLLATDEKLLRAFMDRFHFDEVPIDDALRMFLLSLRLPTDIAAAEALLRGFAKGYYKANQHFVSYDEALAGDLVLAILELNDMLYSTFGFAFPNHAISKDTFVTAFKTKDPRGLVSEAYLEDIYTSIRGSKLVQALAAHETYLRREVSVTKPQIPTKLTFGEWSEPIYITIPKPDPALKIRLLGEGLEFNPPVLNFASSHEESFTVRGVSLGTKSLLFDRIGTTAAYYADIGNTRTFHVERAFMRHTFQVSFLSHLGLKRKYCFSVADAATHQRWATMLTRQVQFMTEAKQAGDGNSVAARTRRAAEAVSLHVLRDALIAPEDKSASAKPTASGTNTPSRTARAGSVSIAYAAKAANEEAVLGPLHPTRGHHGDRQSGMVEVQTGKELILVCRQNSLLPGVLELLQSGTEPGGLRQPQQPPLRSAGLKAMMHDRRL</sequence>
<feature type="compositionally biased region" description="Polar residues" evidence="1">
    <location>
        <begin position="505"/>
        <end position="519"/>
    </location>
</feature>
<feature type="compositionally biased region" description="Basic and acidic residues" evidence="1">
    <location>
        <begin position="812"/>
        <end position="822"/>
    </location>
</feature>
<evidence type="ECO:0000313" key="3">
    <source>
        <dbReference type="EMBL" id="WOO77318.1"/>
    </source>
</evidence>
<feature type="compositionally biased region" description="Low complexity" evidence="1">
    <location>
        <begin position="1478"/>
        <end position="1489"/>
    </location>
</feature>
<feature type="compositionally biased region" description="Basic and acidic residues" evidence="1">
    <location>
        <begin position="305"/>
        <end position="314"/>
    </location>
</feature>
<protein>
    <submittedName>
        <fullName evidence="3">Cytohesin-3</fullName>
    </submittedName>
</protein>
<dbReference type="Gene3D" id="1.10.220.20">
    <property type="match status" value="1"/>
</dbReference>
<proteinExistence type="predicted"/>
<feature type="region of interest" description="Disordered" evidence="1">
    <location>
        <begin position="1475"/>
        <end position="1502"/>
    </location>
</feature>
<dbReference type="Pfam" id="PF01369">
    <property type="entry name" value="Sec7"/>
    <property type="match status" value="1"/>
</dbReference>
<dbReference type="SUPFAM" id="SSF48425">
    <property type="entry name" value="Sec7 domain"/>
    <property type="match status" value="1"/>
</dbReference>
<dbReference type="SUPFAM" id="SSF50729">
    <property type="entry name" value="PH domain-like"/>
    <property type="match status" value="1"/>
</dbReference>
<dbReference type="SMART" id="SM00222">
    <property type="entry name" value="Sec7"/>
    <property type="match status" value="1"/>
</dbReference>
<dbReference type="InterPro" id="IPR035999">
    <property type="entry name" value="Sec7_dom_sf"/>
</dbReference>
<name>A0AAF0Y5W1_9TREE</name>
<feature type="compositionally biased region" description="Pro residues" evidence="1">
    <location>
        <begin position="369"/>
        <end position="382"/>
    </location>
</feature>
<feature type="compositionally biased region" description="Low complexity" evidence="1">
    <location>
        <begin position="790"/>
        <end position="809"/>
    </location>
</feature>
<feature type="compositionally biased region" description="Polar residues" evidence="1">
    <location>
        <begin position="770"/>
        <end position="779"/>
    </location>
</feature>
<feature type="region of interest" description="Disordered" evidence="1">
    <location>
        <begin position="160"/>
        <end position="314"/>
    </location>
</feature>
<keyword evidence="4" id="KW-1185">Reference proteome</keyword>
<dbReference type="EMBL" id="CP086714">
    <property type="protein sequence ID" value="WOO77318.1"/>
    <property type="molecule type" value="Genomic_DNA"/>
</dbReference>
<feature type="domain" description="SEC7" evidence="2">
    <location>
        <begin position="1023"/>
        <end position="1196"/>
    </location>
</feature>
<dbReference type="PROSITE" id="PS50190">
    <property type="entry name" value="SEC7"/>
    <property type="match status" value="1"/>
</dbReference>